<reference evidence="22" key="1">
    <citation type="submission" date="2018-02" db="EMBL/GenBank/DDBJ databases">
        <title>Resolving the psyllid tree of life: Phylogenomic analysis of the superfamily Psylloidea (Hemiptera).</title>
        <authorList>
            <person name="Percy D.M."/>
            <person name="Sveinsson S."/>
            <person name="Lemmon A.R."/>
            <person name="Lemmon E.M."/>
            <person name="Ouvrard D."/>
            <person name="Burckhardt D."/>
        </authorList>
    </citation>
    <scope>NUCLEOTIDE SEQUENCE</scope>
    <source>
        <strain evidence="22">DP2.idba.212_circ</strain>
    </source>
</reference>
<evidence type="ECO:0000256" key="10">
    <source>
        <dbReference type="ARBA" id="ARBA00022792"/>
    </source>
</evidence>
<evidence type="ECO:0000256" key="14">
    <source>
        <dbReference type="ARBA" id="ARBA00023075"/>
    </source>
</evidence>
<evidence type="ECO:0000256" key="19">
    <source>
        <dbReference type="RuleBase" id="RU362117"/>
    </source>
</evidence>
<dbReference type="GO" id="GO:0045275">
    <property type="term" value="C:respiratory chain complex III"/>
    <property type="evidence" value="ECO:0007669"/>
    <property type="project" value="InterPro"/>
</dbReference>
<feature type="transmembrane region" description="Helical" evidence="19">
    <location>
        <begin position="33"/>
        <end position="59"/>
    </location>
</feature>
<keyword evidence="13 18" id="KW-0408">Iron</keyword>
<evidence type="ECO:0000256" key="16">
    <source>
        <dbReference type="ARBA" id="ARBA00023136"/>
    </source>
</evidence>
<dbReference type="InterPro" id="IPR030689">
    <property type="entry name" value="Cytochrome_b"/>
</dbReference>
<dbReference type="GO" id="GO:0006122">
    <property type="term" value="P:mitochondrial electron transport, ubiquinol to cytochrome c"/>
    <property type="evidence" value="ECO:0007669"/>
    <property type="project" value="TreeGrafter"/>
</dbReference>
<dbReference type="InterPro" id="IPR048260">
    <property type="entry name" value="Cytochrome_b_C_euk/bac"/>
</dbReference>
<feature type="transmembrane region" description="Helical" evidence="19">
    <location>
        <begin position="181"/>
        <end position="203"/>
    </location>
</feature>
<feature type="domain" description="Cytochrome b/b6 N-terminal region profile" evidence="20">
    <location>
        <begin position="1"/>
        <end position="212"/>
    </location>
</feature>
<feature type="binding site" evidence="17">
    <location>
        <position position="204"/>
    </location>
    <ligand>
        <name>a ubiquinone</name>
        <dbReference type="ChEBI" id="CHEBI:16389"/>
    </ligand>
</feature>
<dbReference type="Gene3D" id="1.20.810.10">
    <property type="entry name" value="Cytochrome Bc1 Complex, Chain C"/>
    <property type="match status" value="1"/>
</dbReference>
<evidence type="ECO:0000256" key="12">
    <source>
        <dbReference type="ARBA" id="ARBA00022989"/>
    </source>
</evidence>
<comment type="similarity">
    <text evidence="19">Belongs to the cytochrome b family.</text>
</comment>
<protein>
    <recommendedName>
        <fullName evidence="4 19">Cytochrome b</fullName>
    </recommendedName>
</protein>
<name>A0A344A2T4_9HEMI</name>
<evidence type="ECO:0000256" key="4">
    <source>
        <dbReference type="ARBA" id="ARBA00013531"/>
    </source>
</evidence>
<keyword evidence="14" id="KW-0830">Ubiquinone</keyword>
<organism evidence="22">
    <name type="scientific">Trioza anthrisci</name>
    <dbReference type="NCBI Taxonomy" id="2023874"/>
    <lineage>
        <taxon>Eukaryota</taxon>
        <taxon>Metazoa</taxon>
        <taxon>Ecdysozoa</taxon>
        <taxon>Arthropoda</taxon>
        <taxon>Hexapoda</taxon>
        <taxon>Insecta</taxon>
        <taxon>Pterygota</taxon>
        <taxon>Neoptera</taxon>
        <taxon>Paraneoptera</taxon>
        <taxon>Hemiptera</taxon>
        <taxon>Sternorrhyncha</taxon>
        <taxon>Psylloidea</taxon>
        <taxon>Triozidae</taxon>
        <taxon>Trioza</taxon>
    </lineage>
</organism>
<evidence type="ECO:0000256" key="6">
    <source>
        <dbReference type="ARBA" id="ARBA00022617"/>
    </source>
</evidence>
<dbReference type="Pfam" id="PF00033">
    <property type="entry name" value="Cytochrome_B"/>
    <property type="match status" value="1"/>
</dbReference>
<evidence type="ECO:0000259" key="20">
    <source>
        <dbReference type="PROSITE" id="PS51002"/>
    </source>
</evidence>
<dbReference type="AlphaFoldDB" id="A0A344A2T4"/>
<evidence type="ECO:0000256" key="9">
    <source>
        <dbReference type="ARBA" id="ARBA00022723"/>
    </source>
</evidence>
<dbReference type="InterPro" id="IPR048259">
    <property type="entry name" value="Cytochrome_b_N_euk/bac"/>
</dbReference>
<dbReference type="SUPFAM" id="SSF81342">
    <property type="entry name" value="Transmembrane di-heme cytochromes"/>
    <property type="match status" value="1"/>
</dbReference>
<dbReference type="InterPro" id="IPR005797">
    <property type="entry name" value="Cyt_b/b6_N"/>
</dbReference>
<evidence type="ECO:0000256" key="15">
    <source>
        <dbReference type="ARBA" id="ARBA00023128"/>
    </source>
</evidence>
<keyword evidence="12 19" id="KW-1133">Transmembrane helix</keyword>
<feature type="transmembrane region" description="Helical" evidence="19">
    <location>
        <begin position="349"/>
        <end position="370"/>
    </location>
</feature>
<feature type="binding site" description="axial binding residue" evidence="18">
    <location>
        <position position="199"/>
    </location>
    <ligand>
        <name>heme b</name>
        <dbReference type="ChEBI" id="CHEBI:60344"/>
        <label>b566</label>
    </ligand>
    <ligandPart>
        <name>Fe</name>
        <dbReference type="ChEBI" id="CHEBI:18248"/>
    </ligandPart>
</feature>
<evidence type="ECO:0000256" key="7">
    <source>
        <dbReference type="ARBA" id="ARBA00022660"/>
    </source>
</evidence>
<comment type="subcellular location">
    <subcellularLocation>
        <location evidence="2">Mitochondrion inner membrane</location>
        <topology evidence="2">Multi-pass membrane protein</topology>
    </subcellularLocation>
</comment>
<feature type="transmembrane region" description="Helical" evidence="19">
    <location>
        <begin position="80"/>
        <end position="101"/>
    </location>
</feature>
<comment type="function">
    <text evidence="1 19">Component of the ubiquinol-cytochrome c reductase complex (complex III or cytochrome b-c1 complex) that is part of the mitochondrial respiratory chain. The b-c1 complex mediates electron transfer from ubiquinol to cytochrome c. Contributes to the generation of a proton gradient across the mitochondrial membrane that is then used for ATP synthesis.</text>
</comment>
<dbReference type="GO" id="GO:0008121">
    <property type="term" value="F:quinol-cytochrome-c reductase activity"/>
    <property type="evidence" value="ECO:0007669"/>
    <property type="project" value="InterPro"/>
</dbReference>
<dbReference type="CDD" id="cd00284">
    <property type="entry name" value="Cytochrome_b_N"/>
    <property type="match status" value="1"/>
</dbReference>
<dbReference type="EMBL" id="MG989237">
    <property type="protein sequence ID" value="AWU49075.1"/>
    <property type="molecule type" value="Genomic_DNA"/>
</dbReference>
<feature type="transmembrane region" description="Helical" evidence="19">
    <location>
        <begin position="148"/>
        <end position="169"/>
    </location>
</feature>
<feature type="transmembrane region" description="Helical" evidence="19">
    <location>
        <begin position="116"/>
        <end position="136"/>
    </location>
</feature>
<evidence type="ECO:0000256" key="1">
    <source>
        <dbReference type="ARBA" id="ARBA00002566"/>
    </source>
</evidence>
<keyword evidence="8 19" id="KW-0812">Transmembrane</keyword>
<gene>
    <name evidence="22" type="primary">cob</name>
</gene>
<evidence type="ECO:0000256" key="11">
    <source>
        <dbReference type="ARBA" id="ARBA00022982"/>
    </source>
</evidence>
<keyword evidence="15 19" id="KW-0496">Mitochondrion</keyword>
<dbReference type="PROSITE" id="PS51002">
    <property type="entry name" value="CYTB_NTER"/>
    <property type="match status" value="1"/>
</dbReference>
<keyword evidence="6 18" id="KW-0349">Heme</keyword>
<evidence type="ECO:0000256" key="5">
    <source>
        <dbReference type="ARBA" id="ARBA00022448"/>
    </source>
</evidence>
<dbReference type="GO" id="GO:0005743">
    <property type="term" value="C:mitochondrial inner membrane"/>
    <property type="evidence" value="ECO:0007669"/>
    <property type="project" value="UniProtKB-SubCell"/>
</dbReference>
<dbReference type="InterPro" id="IPR005798">
    <property type="entry name" value="Cyt_b/b6_C"/>
</dbReference>
<keyword evidence="11 19" id="KW-0249">Electron transport</keyword>
<dbReference type="PANTHER" id="PTHR19271">
    <property type="entry name" value="CYTOCHROME B"/>
    <property type="match status" value="1"/>
</dbReference>
<evidence type="ECO:0000313" key="22">
    <source>
        <dbReference type="EMBL" id="AWU49075.1"/>
    </source>
</evidence>
<evidence type="ECO:0000259" key="21">
    <source>
        <dbReference type="PROSITE" id="PS51003"/>
    </source>
</evidence>
<dbReference type="CDD" id="cd00290">
    <property type="entry name" value="cytochrome_b_C"/>
    <property type="match status" value="1"/>
</dbReference>
<comment type="subunit">
    <text evidence="3">The main subunits of complex b-c1 are: cytochrome b, cytochrome c1 and the Rieske protein.</text>
</comment>
<comment type="cofactor">
    <cofactor evidence="19">
        <name>heme b</name>
        <dbReference type="ChEBI" id="CHEBI:60344"/>
    </cofactor>
    <text evidence="19">Binds 2 heme groups non-covalently.</text>
</comment>
<evidence type="ECO:0000256" key="13">
    <source>
        <dbReference type="ARBA" id="ARBA00023004"/>
    </source>
</evidence>
<evidence type="ECO:0000256" key="8">
    <source>
        <dbReference type="ARBA" id="ARBA00022692"/>
    </source>
</evidence>
<keyword evidence="16 19" id="KW-0472">Membrane</keyword>
<comment type="cofactor">
    <cofactor evidence="18">
        <name>heme</name>
        <dbReference type="ChEBI" id="CHEBI:30413"/>
    </cofactor>
    <text evidence="18">Binds 2 heme groups non-covalently.</text>
</comment>
<evidence type="ECO:0000256" key="17">
    <source>
        <dbReference type="PIRSR" id="PIRSR038885-1"/>
    </source>
</evidence>
<dbReference type="SUPFAM" id="SSF81648">
    <property type="entry name" value="a domain/subunit of cytochrome bc1 complex (Ubiquinol-cytochrome c reductase)"/>
    <property type="match status" value="1"/>
</dbReference>
<dbReference type="Pfam" id="PF00032">
    <property type="entry name" value="Cytochrom_B_C"/>
    <property type="match status" value="1"/>
</dbReference>
<feature type="transmembrane region" description="Helical" evidence="19">
    <location>
        <begin position="291"/>
        <end position="315"/>
    </location>
</feature>
<dbReference type="GO" id="GO:0046872">
    <property type="term" value="F:metal ion binding"/>
    <property type="evidence" value="ECO:0007669"/>
    <property type="project" value="UniProtKB-UniRule"/>
</dbReference>
<keyword evidence="10" id="KW-0999">Mitochondrion inner membrane</keyword>
<proteinExistence type="inferred from homology"/>
<feature type="domain" description="Cytochrome b/b6 C-terminal region profile" evidence="21">
    <location>
        <begin position="213"/>
        <end position="380"/>
    </location>
</feature>
<feature type="transmembrane region" description="Helical" evidence="19">
    <location>
        <begin position="327"/>
        <end position="343"/>
    </location>
</feature>
<keyword evidence="5 19" id="KW-0813">Transport</keyword>
<feature type="binding site" description="axial binding residue" evidence="18">
    <location>
        <position position="86"/>
    </location>
    <ligand>
        <name>heme b</name>
        <dbReference type="ChEBI" id="CHEBI:60344"/>
        <label>b562</label>
    </ligand>
    <ligandPart>
        <name>Fe</name>
        <dbReference type="ChEBI" id="CHEBI:18248"/>
    </ligandPart>
</feature>
<dbReference type="PANTHER" id="PTHR19271:SF16">
    <property type="entry name" value="CYTOCHROME B"/>
    <property type="match status" value="1"/>
</dbReference>
<evidence type="ECO:0000256" key="18">
    <source>
        <dbReference type="PIRSR" id="PIRSR038885-2"/>
    </source>
</evidence>
<dbReference type="InterPro" id="IPR036150">
    <property type="entry name" value="Cyt_b/b6_C_sf"/>
</dbReference>
<feature type="binding site" description="axial binding residue" evidence="18">
    <location>
        <position position="185"/>
    </location>
    <ligand>
        <name>heme b</name>
        <dbReference type="ChEBI" id="CHEBI:60344"/>
        <label>b562</label>
    </ligand>
    <ligandPart>
        <name>Fe</name>
        <dbReference type="ChEBI" id="CHEBI:18248"/>
    </ligandPart>
</feature>
<dbReference type="PROSITE" id="PS51003">
    <property type="entry name" value="CYTB_CTER"/>
    <property type="match status" value="1"/>
</dbReference>
<sequence length="380" mass="43855">MLMLSKKNKLNPILSPVYDSLINLPTPSNINVLWNFGSLLGLMLMIQILSGLFLAMHFSANIHIAFESIIHICRDVNNGWLIRVIHSNGASFFFIFIYLHISRGIYFNSAQLKKTWLSGVIILFLLMGTAFMGYVLPWGQMSFWGATVITNLLSAIPYLGETLVLWLWGGFAVDNPTLTRFFTLHFLLPFILTGLILIHLIFLHESGSSNPLGTPFNNDKIPFYPYFLIKDILGYLIFFILFLMLVLYLPYWLNDPDNFIPANPLNTPLHIQPEWYFLFAYSILRAIPNKLGGVIALVTSILILMTLSFFPSSYFKGIQFYPITQHIFWVWVNSTILLTWIGMKPVEEPYIKISQILTLIYFFMFLSMPLSQQMWDYILK</sequence>
<dbReference type="GO" id="GO:0016491">
    <property type="term" value="F:oxidoreductase activity"/>
    <property type="evidence" value="ECO:0007669"/>
    <property type="project" value="UniProtKB-UniRule"/>
</dbReference>
<feature type="transmembrane region" description="Helical" evidence="19">
    <location>
        <begin position="232"/>
        <end position="253"/>
    </location>
</feature>
<keyword evidence="7 19" id="KW-0679">Respiratory chain</keyword>
<evidence type="ECO:0000256" key="2">
    <source>
        <dbReference type="ARBA" id="ARBA00004448"/>
    </source>
</evidence>
<keyword evidence="9 18" id="KW-0479">Metal-binding</keyword>
<accession>A0A344A2T4</accession>
<dbReference type="InterPro" id="IPR016174">
    <property type="entry name" value="Di-haem_cyt_TM"/>
</dbReference>
<evidence type="ECO:0000256" key="3">
    <source>
        <dbReference type="ARBA" id="ARBA00011649"/>
    </source>
</evidence>
<dbReference type="InterPro" id="IPR027387">
    <property type="entry name" value="Cytb/b6-like_sf"/>
</dbReference>
<geneLocation type="mitochondrion" evidence="22"/>
<feature type="binding site" description="axial binding residue" evidence="18">
    <location>
        <position position="100"/>
    </location>
    <ligand>
        <name>heme b</name>
        <dbReference type="ChEBI" id="CHEBI:60344"/>
        <label>b566</label>
    </ligand>
    <ligandPart>
        <name>Fe</name>
        <dbReference type="ChEBI" id="CHEBI:18248"/>
    </ligandPart>
</feature>
<dbReference type="PIRSF" id="PIRSF038885">
    <property type="entry name" value="COB"/>
    <property type="match status" value="1"/>
</dbReference>